<dbReference type="Pfam" id="PF00264">
    <property type="entry name" value="Tyrosinase"/>
    <property type="match status" value="1"/>
</dbReference>
<dbReference type="PROSITE" id="PS00497">
    <property type="entry name" value="TYROSINASE_1"/>
    <property type="match status" value="1"/>
</dbReference>
<feature type="domain" description="Tyrosinase copper-binding" evidence="7">
    <location>
        <begin position="209"/>
        <end position="220"/>
    </location>
</feature>
<keyword evidence="5" id="KW-0186">Copper</keyword>
<dbReference type="OrthoDB" id="2874181at2"/>
<dbReference type="GO" id="GO:0046872">
    <property type="term" value="F:metal ion binding"/>
    <property type="evidence" value="ECO:0007669"/>
    <property type="project" value="UniProtKB-KW"/>
</dbReference>
<evidence type="ECO:0000259" key="7">
    <source>
        <dbReference type="PROSITE" id="PS00498"/>
    </source>
</evidence>
<dbReference type="PANTHER" id="PTHR11474:SF126">
    <property type="entry name" value="TYROSINASE-LIKE PROTEIN TYR-1-RELATED"/>
    <property type="match status" value="1"/>
</dbReference>
<evidence type="ECO:0000256" key="1">
    <source>
        <dbReference type="ARBA" id="ARBA00001973"/>
    </source>
</evidence>
<evidence type="ECO:0000259" key="6">
    <source>
        <dbReference type="PROSITE" id="PS00497"/>
    </source>
</evidence>
<evidence type="ECO:0000313" key="9">
    <source>
        <dbReference type="Proteomes" id="UP000034196"/>
    </source>
</evidence>
<dbReference type="Gene3D" id="1.10.1280.10">
    <property type="entry name" value="Di-copper center containing domain from catechol oxidase"/>
    <property type="match status" value="1"/>
</dbReference>
<keyword evidence="9" id="KW-1185">Reference proteome</keyword>
<dbReference type="Proteomes" id="UP000034196">
    <property type="component" value="Unassembled WGS sequence"/>
</dbReference>
<dbReference type="PROSITE" id="PS00498">
    <property type="entry name" value="TYROSINASE_2"/>
    <property type="match status" value="1"/>
</dbReference>
<comment type="cofactor">
    <cofactor evidence="1">
        <name>Cu(2+)</name>
        <dbReference type="ChEBI" id="CHEBI:29036"/>
    </cofactor>
</comment>
<sequence length="275" mass="30763">MTVRKNQAALTADEKRRLVAALLELKRSGRYDAFVTTHNAFIVGDTDNGERTGHRSPSFLPWHRRFLLEFERALQAVDASVALPYWDWSTDRTVRAALWAPDFLGGTGRSSDGRVTDGPFAAAAGNWPVNVRVDSRTYLRRSLGTGVRELPTRAEVDSVLSIATYDAAPWNSGSDGFRNHLEGWRGVNLHNRVHVWVGGQMATGVSPNDPVFWLHHAFVDKLWSEWQRRHPGAGYVPGGGTPDVVDLHDTMKPWNDTTPADLLDHTRFYTFDTDG</sequence>
<dbReference type="EMBL" id="LAVA02000038">
    <property type="protein sequence ID" value="OIJ66552.1"/>
    <property type="molecule type" value="Genomic_DNA"/>
</dbReference>
<dbReference type="STRING" id="1428628.WN71_017820"/>
<feature type="domain" description="Tyrosinase copper-binding" evidence="6">
    <location>
        <begin position="54"/>
        <end position="71"/>
    </location>
</feature>
<dbReference type="InterPro" id="IPR008922">
    <property type="entry name" value="Di-copper_centre_dom_sf"/>
</dbReference>
<evidence type="ECO:0000256" key="2">
    <source>
        <dbReference type="ARBA" id="ARBA00009928"/>
    </source>
</evidence>
<dbReference type="RefSeq" id="WP_046584984.1">
    <property type="nucleotide sequence ID" value="NZ_LAVA02000038.1"/>
</dbReference>
<dbReference type="NCBIfam" id="NF047834">
    <property type="entry name" value="TyrosinaseMelC2"/>
    <property type="match status" value="1"/>
</dbReference>
<protein>
    <submittedName>
        <fullName evidence="8">Tyrosinase</fullName>
    </submittedName>
</protein>
<dbReference type="InterPro" id="IPR050316">
    <property type="entry name" value="Tyrosinase/Hemocyanin"/>
</dbReference>
<dbReference type="PRINTS" id="PR00092">
    <property type="entry name" value="TYROSINASE"/>
</dbReference>
<evidence type="ECO:0000256" key="4">
    <source>
        <dbReference type="ARBA" id="ARBA00023002"/>
    </source>
</evidence>
<evidence type="ECO:0000256" key="5">
    <source>
        <dbReference type="ARBA" id="ARBA00023008"/>
    </source>
</evidence>
<keyword evidence="4" id="KW-0560">Oxidoreductase</keyword>
<dbReference type="SUPFAM" id="SSF48056">
    <property type="entry name" value="Di-copper centre-containing domain"/>
    <property type="match status" value="1"/>
</dbReference>
<gene>
    <name evidence="8" type="ORF">WN71_017820</name>
</gene>
<dbReference type="AlphaFoldDB" id="A0A1J4NW81"/>
<accession>A0A1J4NW81</accession>
<comment type="caution">
    <text evidence="8">The sequence shown here is derived from an EMBL/GenBank/DDBJ whole genome shotgun (WGS) entry which is preliminary data.</text>
</comment>
<evidence type="ECO:0000256" key="3">
    <source>
        <dbReference type="ARBA" id="ARBA00022723"/>
    </source>
</evidence>
<reference evidence="8" key="1">
    <citation type="submission" date="2016-10" db="EMBL/GenBank/DDBJ databases">
        <title>Genome sequence of Streptomyces mangrovisoli MUSC 149.</title>
        <authorList>
            <person name="Lee L.-H."/>
            <person name="Ser H.-L."/>
        </authorList>
    </citation>
    <scope>NUCLEOTIDE SEQUENCE [LARGE SCALE GENOMIC DNA]</scope>
    <source>
        <strain evidence="8">MUSC 149</strain>
    </source>
</reference>
<dbReference type="PANTHER" id="PTHR11474">
    <property type="entry name" value="TYROSINASE FAMILY MEMBER"/>
    <property type="match status" value="1"/>
</dbReference>
<name>A0A1J4NW81_9ACTN</name>
<proteinExistence type="inferred from homology"/>
<dbReference type="InterPro" id="IPR002227">
    <property type="entry name" value="Tyrosinase_Cu-bd"/>
</dbReference>
<evidence type="ECO:0000313" key="8">
    <source>
        <dbReference type="EMBL" id="OIJ66552.1"/>
    </source>
</evidence>
<dbReference type="GO" id="GO:0016491">
    <property type="term" value="F:oxidoreductase activity"/>
    <property type="evidence" value="ECO:0007669"/>
    <property type="project" value="UniProtKB-KW"/>
</dbReference>
<keyword evidence="3" id="KW-0479">Metal-binding</keyword>
<comment type="similarity">
    <text evidence="2">Belongs to the tyrosinase family.</text>
</comment>
<organism evidence="8 9">
    <name type="scientific">Streptomyces mangrovisoli</name>
    <dbReference type="NCBI Taxonomy" id="1428628"/>
    <lineage>
        <taxon>Bacteria</taxon>
        <taxon>Bacillati</taxon>
        <taxon>Actinomycetota</taxon>
        <taxon>Actinomycetes</taxon>
        <taxon>Kitasatosporales</taxon>
        <taxon>Streptomycetaceae</taxon>
        <taxon>Streptomyces</taxon>
    </lineage>
</organism>